<dbReference type="Proteomes" id="UP001165641">
    <property type="component" value="Unassembled WGS sequence"/>
</dbReference>
<dbReference type="InterPro" id="IPR018764">
    <property type="entry name" value="RskA_C"/>
</dbReference>
<feature type="region of interest" description="Disordered" evidence="1">
    <location>
        <begin position="208"/>
        <end position="236"/>
    </location>
</feature>
<keyword evidence="2" id="KW-1133">Transmembrane helix</keyword>
<sequence length="236" mass="24961">MTDDAPLTPQEEDEALAAELALGLLEGDEAAATVARLSDDPAFAQSVLDWQERLSAMAEGLTPVMAPARARQGIRERLGHGQAPLAEELDASIPWWRRRFAAVLGLASAAAVALFLWIPQQTDRPAASADYAAELVTEDASLRVAARVDGRDMEIALESGAAAEGRDYEIWWIKADGSAPISIGLVPREGTLRMTLPDGLDPSEDIQIALSDEPEGGSPTGQATGPVVAISPLTRS</sequence>
<evidence type="ECO:0000256" key="1">
    <source>
        <dbReference type="SAM" id="MobiDB-lite"/>
    </source>
</evidence>
<organism evidence="4 5">
    <name type="scientific">Paracoccus onchidii</name>
    <dbReference type="NCBI Taxonomy" id="3017813"/>
    <lineage>
        <taxon>Bacteria</taxon>
        <taxon>Pseudomonadati</taxon>
        <taxon>Pseudomonadota</taxon>
        <taxon>Alphaproteobacteria</taxon>
        <taxon>Rhodobacterales</taxon>
        <taxon>Paracoccaceae</taxon>
        <taxon>Paracoccus</taxon>
    </lineage>
</organism>
<gene>
    <name evidence="4" type="ORF">PAF17_00330</name>
</gene>
<evidence type="ECO:0000313" key="5">
    <source>
        <dbReference type="Proteomes" id="UP001165641"/>
    </source>
</evidence>
<dbReference type="RefSeq" id="WP_271887088.1">
    <property type="nucleotide sequence ID" value="NZ_JAQBIE010000001.1"/>
</dbReference>
<dbReference type="PANTHER" id="PTHR37461:SF1">
    <property type="entry name" value="ANTI-SIGMA-K FACTOR RSKA"/>
    <property type="match status" value="1"/>
</dbReference>
<evidence type="ECO:0000259" key="3">
    <source>
        <dbReference type="Pfam" id="PF10099"/>
    </source>
</evidence>
<keyword evidence="2" id="KW-0812">Transmembrane</keyword>
<reference evidence="4" key="1">
    <citation type="submission" date="2022-12" db="EMBL/GenBank/DDBJ databases">
        <title>Paracoccus onchidii sp. nov., isolated from a marine invertebrate from the South China Sea.</title>
        <authorList>
            <person name="Xu S."/>
            <person name="Liu Z."/>
            <person name="Xu Y."/>
        </authorList>
    </citation>
    <scope>NUCLEOTIDE SEQUENCE</scope>
    <source>
        <strain evidence="4">Z330</strain>
    </source>
</reference>
<proteinExistence type="predicted"/>
<keyword evidence="5" id="KW-1185">Reference proteome</keyword>
<accession>A0ABT4Z9W8</accession>
<dbReference type="EMBL" id="JAQBIE010000001">
    <property type="protein sequence ID" value="MDB6175952.1"/>
    <property type="molecule type" value="Genomic_DNA"/>
</dbReference>
<feature type="domain" description="Anti-sigma K factor RskA C-terminal" evidence="3">
    <location>
        <begin position="107"/>
        <end position="227"/>
    </location>
</feature>
<dbReference type="InterPro" id="IPR051474">
    <property type="entry name" value="Anti-sigma-K/W_factor"/>
</dbReference>
<keyword evidence="2" id="KW-0472">Membrane</keyword>
<dbReference type="PANTHER" id="PTHR37461">
    <property type="entry name" value="ANTI-SIGMA-K FACTOR RSKA"/>
    <property type="match status" value="1"/>
</dbReference>
<protein>
    <submittedName>
        <fullName evidence="4">Anti-sigma factor</fullName>
    </submittedName>
</protein>
<feature type="transmembrane region" description="Helical" evidence="2">
    <location>
        <begin position="100"/>
        <end position="118"/>
    </location>
</feature>
<evidence type="ECO:0000256" key="2">
    <source>
        <dbReference type="SAM" id="Phobius"/>
    </source>
</evidence>
<dbReference type="Pfam" id="PF10099">
    <property type="entry name" value="RskA_C"/>
    <property type="match status" value="1"/>
</dbReference>
<name>A0ABT4Z9W8_9RHOB</name>
<comment type="caution">
    <text evidence="4">The sequence shown here is derived from an EMBL/GenBank/DDBJ whole genome shotgun (WGS) entry which is preliminary data.</text>
</comment>
<evidence type="ECO:0000313" key="4">
    <source>
        <dbReference type="EMBL" id="MDB6175952.1"/>
    </source>
</evidence>